<reference evidence="6 7" key="1">
    <citation type="submission" date="2024-09" db="EMBL/GenBank/DDBJ databases">
        <authorList>
            <person name="Sun Q."/>
            <person name="Mori K."/>
        </authorList>
    </citation>
    <scope>NUCLEOTIDE SEQUENCE [LARGE SCALE GENOMIC DNA]</scope>
    <source>
        <strain evidence="6 7">JCM 3307</strain>
    </source>
</reference>
<protein>
    <submittedName>
        <fullName evidence="6">Methyltransferase</fullName>
    </submittedName>
</protein>
<evidence type="ECO:0000313" key="6">
    <source>
        <dbReference type="EMBL" id="MFB9451736.1"/>
    </source>
</evidence>
<dbReference type="PANTHER" id="PTHR45875">
    <property type="entry name" value="METHYLTRANSFERASE N6AMT1"/>
    <property type="match status" value="1"/>
</dbReference>
<evidence type="ECO:0000256" key="4">
    <source>
        <dbReference type="ARBA" id="ARBA00022691"/>
    </source>
</evidence>
<dbReference type="PANTHER" id="PTHR45875:SF1">
    <property type="entry name" value="METHYLTRANSFERASE N6AMT1"/>
    <property type="match status" value="1"/>
</dbReference>
<evidence type="ECO:0000256" key="2">
    <source>
        <dbReference type="ARBA" id="ARBA00022603"/>
    </source>
</evidence>
<keyword evidence="3" id="KW-0808">Transferase</keyword>
<feature type="domain" description="Methyltransferase small" evidence="5">
    <location>
        <begin position="93"/>
        <end position="183"/>
    </location>
</feature>
<dbReference type="InterPro" id="IPR002052">
    <property type="entry name" value="DNA_methylase_N6_adenine_CS"/>
</dbReference>
<dbReference type="EMBL" id="JBHMCA010000090">
    <property type="protein sequence ID" value="MFB9451736.1"/>
    <property type="molecule type" value="Genomic_DNA"/>
</dbReference>
<dbReference type="CDD" id="cd02440">
    <property type="entry name" value="AdoMet_MTases"/>
    <property type="match status" value="1"/>
</dbReference>
<keyword evidence="4" id="KW-0949">S-adenosyl-L-methionine</keyword>
<evidence type="ECO:0000256" key="3">
    <source>
        <dbReference type="ARBA" id="ARBA00022679"/>
    </source>
</evidence>
<dbReference type="GO" id="GO:0008168">
    <property type="term" value="F:methyltransferase activity"/>
    <property type="evidence" value="ECO:0007669"/>
    <property type="project" value="UniProtKB-KW"/>
</dbReference>
<evidence type="ECO:0000259" key="5">
    <source>
        <dbReference type="Pfam" id="PF05175"/>
    </source>
</evidence>
<accession>A0ABV5MSD0</accession>
<comment type="similarity">
    <text evidence="1">Belongs to the eukaryotic/archaeal PrmC-related family.</text>
</comment>
<comment type="caution">
    <text evidence="6">The sequence shown here is derived from an EMBL/GenBank/DDBJ whole genome shotgun (WGS) entry which is preliminary data.</text>
</comment>
<dbReference type="Gene3D" id="3.40.50.150">
    <property type="entry name" value="Vaccinia Virus protein VP39"/>
    <property type="match status" value="1"/>
</dbReference>
<dbReference type="Proteomes" id="UP001589608">
    <property type="component" value="Unassembled WGS sequence"/>
</dbReference>
<dbReference type="InterPro" id="IPR007848">
    <property type="entry name" value="Small_mtfrase_dom"/>
</dbReference>
<organism evidence="6 7">
    <name type="scientific">Dactylosporangium vinaceum</name>
    <dbReference type="NCBI Taxonomy" id="53362"/>
    <lineage>
        <taxon>Bacteria</taxon>
        <taxon>Bacillati</taxon>
        <taxon>Actinomycetota</taxon>
        <taxon>Actinomycetes</taxon>
        <taxon>Micromonosporales</taxon>
        <taxon>Micromonosporaceae</taxon>
        <taxon>Dactylosporangium</taxon>
    </lineage>
</organism>
<dbReference type="GO" id="GO:0032259">
    <property type="term" value="P:methylation"/>
    <property type="evidence" value="ECO:0007669"/>
    <property type="project" value="UniProtKB-KW"/>
</dbReference>
<proteinExistence type="inferred from homology"/>
<dbReference type="Pfam" id="PF05175">
    <property type="entry name" value="MTS"/>
    <property type="match status" value="1"/>
</dbReference>
<dbReference type="InterPro" id="IPR029063">
    <property type="entry name" value="SAM-dependent_MTases_sf"/>
</dbReference>
<dbReference type="RefSeq" id="WP_223104047.1">
    <property type="nucleotide sequence ID" value="NZ_CP061913.1"/>
</dbReference>
<keyword evidence="2 6" id="KW-0489">Methyltransferase</keyword>
<dbReference type="PROSITE" id="PS00092">
    <property type="entry name" value="N6_MTASE"/>
    <property type="match status" value="1"/>
</dbReference>
<sequence>MDLTATGLAPLHTALRRLYDEDYALFHRLFAGGRAPLQPALDTVAGLLAERGLAERDGGELRAAVRFHRLGDDLLATDHPGYTGRDRVLYLSDNESLLLARNLPDCTGRRVLDVGAGSGVQAVAARRRGAAAVTSIDISPRAVAMTRFNLALNGLPADDVHLVGLADFTAAAPFDIVVNNPPFVPVPPGTPFMTSGAGGLDGLDFVRLLVDRLPDLLHERGELHLTTLSPGGRHVSEVELLLLGLAGDRPYRLRVREVFGRPCPIAESLAPFKGHADLDAWQAELAERGYTHMHNLLIALTPAAAPAFERSVLTPAVELHPGNKGSTTWDGLHAEIRLALESAR</sequence>
<evidence type="ECO:0000313" key="7">
    <source>
        <dbReference type="Proteomes" id="UP001589608"/>
    </source>
</evidence>
<gene>
    <name evidence="6" type="ORF">ACFFTR_52490</name>
</gene>
<dbReference type="InterPro" id="IPR052190">
    <property type="entry name" value="Euk-Arch_PrmC-MTase"/>
</dbReference>
<name>A0ABV5MSD0_9ACTN</name>
<dbReference type="SUPFAM" id="SSF53335">
    <property type="entry name" value="S-adenosyl-L-methionine-dependent methyltransferases"/>
    <property type="match status" value="1"/>
</dbReference>
<evidence type="ECO:0000256" key="1">
    <source>
        <dbReference type="ARBA" id="ARBA00006149"/>
    </source>
</evidence>
<keyword evidence="7" id="KW-1185">Reference proteome</keyword>